<gene>
    <name evidence="1" type="ORF">BV22DRAFT_986006</name>
</gene>
<comment type="caution">
    <text evidence="1">The sequence shown here is derived from an EMBL/GenBank/DDBJ whole genome shotgun (WGS) entry which is preliminary data.</text>
</comment>
<dbReference type="Proteomes" id="UP000790709">
    <property type="component" value="Unassembled WGS sequence"/>
</dbReference>
<reference evidence="1" key="1">
    <citation type="journal article" date="2021" name="New Phytol.">
        <title>Evolutionary innovations through gain and loss of genes in the ectomycorrhizal Boletales.</title>
        <authorList>
            <person name="Wu G."/>
            <person name="Miyauchi S."/>
            <person name="Morin E."/>
            <person name="Kuo A."/>
            <person name="Drula E."/>
            <person name="Varga T."/>
            <person name="Kohler A."/>
            <person name="Feng B."/>
            <person name="Cao Y."/>
            <person name="Lipzen A."/>
            <person name="Daum C."/>
            <person name="Hundley H."/>
            <person name="Pangilinan J."/>
            <person name="Johnson J."/>
            <person name="Barry K."/>
            <person name="LaButti K."/>
            <person name="Ng V."/>
            <person name="Ahrendt S."/>
            <person name="Min B."/>
            <person name="Choi I.G."/>
            <person name="Park H."/>
            <person name="Plett J.M."/>
            <person name="Magnuson J."/>
            <person name="Spatafora J.W."/>
            <person name="Nagy L.G."/>
            <person name="Henrissat B."/>
            <person name="Grigoriev I.V."/>
            <person name="Yang Z.L."/>
            <person name="Xu J."/>
            <person name="Martin F.M."/>
        </authorList>
    </citation>
    <scope>NUCLEOTIDE SEQUENCE</scope>
    <source>
        <strain evidence="1">KUC20120723A-06</strain>
    </source>
</reference>
<organism evidence="1 2">
    <name type="scientific">Leucogyrophana mollusca</name>
    <dbReference type="NCBI Taxonomy" id="85980"/>
    <lineage>
        <taxon>Eukaryota</taxon>
        <taxon>Fungi</taxon>
        <taxon>Dikarya</taxon>
        <taxon>Basidiomycota</taxon>
        <taxon>Agaricomycotina</taxon>
        <taxon>Agaricomycetes</taxon>
        <taxon>Agaricomycetidae</taxon>
        <taxon>Boletales</taxon>
        <taxon>Boletales incertae sedis</taxon>
        <taxon>Leucogyrophana</taxon>
    </lineage>
</organism>
<feature type="non-terminal residue" evidence="1">
    <location>
        <position position="1"/>
    </location>
</feature>
<sequence length="138" mass="15911">DMSRTLIPSWMSRAPRNLGSAGHGKLKADHWRTVCGVHMIITLVRLWGSQNSTPENKDLLDNFLALVIAVRWSTMRSTSEDHAEIVESSFNYYLTSLVRLFGKHLLRPSHHLSLHLANCIRLFGPVHGWWSFPFERYN</sequence>
<name>A0ACB8AVF0_9AGAM</name>
<dbReference type="EMBL" id="MU267035">
    <property type="protein sequence ID" value="KAH7917511.1"/>
    <property type="molecule type" value="Genomic_DNA"/>
</dbReference>
<evidence type="ECO:0000313" key="1">
    <source>
        <dbReference type="EMBL" id="KAH7917511.1"/>
    </source>
</evidence>
<evidence type="ECO:0000313" key="2">
    <source>
        <dbReference type="Proteomes" id="UP000790709"/>
    </source>
</evidence>
<feature type="non-terminal residue" evidence="1">
    <location>
        <position position="138"/>
    </location>
</feature>
<accession>A0ACB8AVF0</accession>
<keyword evidence="2" id="KW-1185">Reference proteome</keyword>
<proteinExistence type="predicted"/>
<protein>
    <submittedName>
        <fullName evidence="1">Uncharacterized protein</fullName>
    </submittedName>
</protein>